<protein>
    <recommendedName>
        <fullName evidence="8">Nickel/cobalt efflux system</fullName>
    </recommendedName>
</protein>
<feature type="transmembrane region" description="Helical" evidence="8">
    <location>
        <begin position="21"/>
        <end position="43"/>
    </location>
</feature>
<keyword evidence="3 8" id="KW-0813">Transport</keyword>
<evidence type="ECO:0000256" key="8">
    <source>
        <dbReference type="RuleBase" id="RU362101"/>
    </source>
</evidence>
<keyword evidence="10" id="KW-1185">Reference proteome</keyword>
<dbReference type="Pfam" id="PF03824">
    <property type="entry name" value="NicO"/>
    <property type="match status" value="1"/>
</dbReference>
<dbReference type="PANTHER" id="PTHR31611">
    <property type="entry name" value="HIGH-AFFINITY NICKEL TRANSPORT PROTEIN NIC1"/>
    <property type="match status" value="1"/>
</dbReference>
<keyword evidence="4" id="KW-0533">Nickel</keyword>
<evidence type="ECO:0000313" key="9">
    <source>
        <dbReference type="EMBL" id="PVX85604.1"/>
    </source>
</evidence>
<evidence type="ECO:0000256" key="1">
    <source>
        <dbReference type="ARBA" id="ARBA00004127"/>
    </source>
</evidence>
<comment type="similarity">
    <text evidence="2 8">Belongs to the NiCoT transporter (TC 2.A.52) family.</text>
</comment>
<evidence type="ECO:0000256" key="3">
    <source>
        <dbReference type="ARBA" id="ARBA00022448"/>
    </source>
</evidence>
<dbReference type="InterPro" id="IPR004688">
    <property type="entry name" value="Ni/Co_transpt"/>
</dbReference>
<evidence type="ECO:0000256" key="6">
    <source>
        <dbReference type="ARBA" id="ARBA00022989"/>
    </source>
</evidence>
<sequence length="102" mass="11233">MFSPADTRRRKAGWSVSTANQHTLVSVAVAVLIGGIETLGLLAEQFSLKGPFWDLIGRLNNNFNNLGFVIIGLFIFAWVASFVIYRLKGYDDLPASQTGRSQ</sequence>
<evidence type="ECO:0000256" key="7">
    <source>
        <dbReference type="ARBA" id="ARBA00023136"/>
    </source>
</evidence>
<comment type="subcellular location">
    <subcellularLocation>
        <location evidence="8">Cell membrane</location>
        <topology evidence="8">Multi-pass membrane protein</topology>
    </subcellularLocation>
    <subcellularLocation>
        <location evidence="1">Endomembrane system</location>
        <topology evidence="1">Multi-pass membrane protein</topology>
    </subcellularLocation>
</comment>
<evidence type="ECO:0000256" key="2">
    <source>
        <dbReference type="ARBA" id="ARBA00010892"/>
    </source>
</evidence>
<comment type="caution">
    <text evidence="8">Lacks conserved residue(s) required for the propagation of feature annotation.</text>
</comment>
<dbReference type="RefSeq" id="WP_244314770.1">
    <property type="nucleotide sequence ID" value="NZ_QEOB01000003.1"/>
</dbReference>
<keyword evidence="6 8" id="KW-1133">Transmembrane helix</keyword>
<evidence type="ECO:0000256" key="4">
    <source>
        <dbReference type="ARBA" id="ARBA00022596"/>
    </source>
</evidence>
<accession>A0ABX5KRV3</accession>
<feature type="transmembrane region" description="Helical" evidence="8">
    <location>
        <begin position="63"/>
        <end position="85"/>
    </location>
</feature>
<dbReference type="InterPro" id="IPR011541">
    <property type="entry name" value="Ni/Co_transpt_high_affinity"/>
</dbReference>
<proteinExistence type="inferred from homology"/>
<organism evidence="9 10">
    <name type="scientific">Paraburkholderia unamae</name>
    <dbReference type="NCBI Taxonomy" id="219649"/>
    <lineage>
        <taxon>Bacteria</taxon>
        <taxon>Pseudomonadati</taxon>
        <taxon>Pseudomonadota</taxon>
        <taxon>Betaproteobacteria</taxon>
        <taxon>Burkholderiales</taxon>
        <taxon>Burkholderiaceae</taxon>
        <taxon>Paraburkholderia</taxon>
    </lineage>
</organism>
<dbReference type="EMBL" id="QEOB01000003">
    <property type="protein sequence ID" value="PVX85604.1"/>
    <property type="molecule type" value="Genomic_DNA"/>
</dbReference>
<name>A0ABX5KRV3_9BURK</name>
<comment type="caution">
    <text evidence="9">The sequence shown here is derived from an EMBL/GenBank/DDBJ whole genome shotgun (WGS) entry which is preliminary data.</text>
</comment>
<keyword evidence="7 8" id="KW-0472">Membrane</keyword>
<dbReference type="Proteomes" id="UP000245712">
    <property type="component" value="Unassembled WGS sequence"/>
</dbReference>
<evidence type="ECO:0000313" key="10">
    <source>
        <dbReference type="Proteomes" id="UP000245712"/>
    </source>
</evidence>
<gene>
    <name evidence="9" type="ORF">C7402_103181</name>
</gene>
<evidence type="ECO:0000256" key="5">
    <source>
        <dbReference type="ARBA" id="ARBA00022692"/>
    </source>
</evidence>
<keyword evidence="5 8" id="KW-0812">Transmembrane</keyword>
<reference evidence="9 10" key="1">
    <citation type="submission" date="2018-05" db="EMBL/GenBank/DDBJ databases">
        <title>Genomic Encyclopedia of Type Strains, Phase IV (KMG-V): Genome sequencing to study the core and pangenomes of soil and plant-associated prokaryotes.</title>
        <authorList>
            <person name="Whitman W."/>
        </authorList>
    </citation>
    <scope>NUCLEOTIDE SEQUENCE [LARGE SCALE GENOMIC DNA]</scope>
    <source>
        <strain evidence="9 10">SCZa-39</strain>
    </source>
</reference>
<dbReference type="PANTHER" id="PTHR31611:SF0">
    <property type="entry name" value="HIGH-AFFINITY NICKEL TRANSPORT PROTEIN NIC1"/>
    <property type="match status" value="1"/>
</dbReference>